<dbReference type="RefSeq" id="XP_020079079.1">
    <property type="nucleotide sequence ID" value="XM_020220541.1"/>
</dbReference>
<evidence type="ECO:0000313" key="2">
    <source>
        <dbReference type="EMBL" id="ODV70012.1"/>
    </source>
</evidence>
<feature type="signal peptide" evidence="1">
    <location>
        <begin position="1"/>
        <end position="18"/>
    </location>
</feature>
<dbReference type="GeneID" id="30995091"/>
<keyword evidence="1" id="KW-0732">Signal</keyword>
<dbReference type="AlphaFoldDB" id="A0A1E4RRW7"/>
<name>A0A1E4RRW7_9ASCO</name>
<dbReference type="Proteomes" id="UP000095085">
    <property type="component" value="Unassembled WGS sequence"/>
</dbReference>
<feature type="chain" id="PRO_5009162425" evidence="1">
    <location>
        <begin position="19"/>
        <end position="152"/>
    </location>
</feature>
<reference evidence="3" key="1">
    <citation type="submission" date="2016-05" db="EMBL/GenBank/DDBJ databases">
        <title>Comparative genomics of biotechnologically important yeasts.</title>
        <authorList>
            <consortium name="DOE Joint Genome Institute"/>
            <person name="Riley R."/>
            <person name="Haridas S."/>
            <person name="Wolfe K.H."/>
            <person name="Lopes M.R."/>
            <person name="Hittinger C.T."/>
            <person name="Goker M."/>
            <person name="Salamov A."/>
            <person name="Wisecaver J."/>
            <person name="Long T.M."/>
            <person name="Aerts A.L."/>
            <person name="Barry K."/>
            <person name="Choi C."/>
            <person name="Clum A."/>
            <person name="Coughlan A.Y."/>
            <person name="Deshpande S."/>
            <person name="Douglass A.P."/>
            <person name="Hanson S.J."/>
            <person name="Klenk H.-P."/>
            <person name="Labutti K."/>
            <person name="Lapidus A."/>
            <person name="Lindquist E."/>
            <person name="Lipzen A."/>
            <person name="Meier-Kolthoff J.P."/>
            <person name="Ohm R.A."/>
            <person name="Otillar R.P."/>
            <person name="Pangilinan J."/>
            <person name="Peng Y."/>
            <person name="Rokas A."/>
            <person name="Rosa C.A."/>
            <person name="Scheuner C."/>
            <person name="Sibirny A.A."/>
            <person name="Slot J.C."/>
            <person name="Stielow J.B."/>
            <person name="Sun H."/>
            <person name="Kurtzman C.P."/>
            <person name="Blackwell M."/>
            <person name="Grigoriev I.V."/>
            <person name="Jeffries T.W."/>
        </authorList>
    </citation>
    <scope>NUCLEOTIDE SEQUENCE [LARGE SCALE GENOMIC DNA]</scope>
    <source>
        <strain evidence="3">NRRL Y-1933</strain>
    </source>
</reference>
<accession>A0A1E4RRW7</accession>
<sequence>MQITYLIAFFTFLTSVWARANDFDQDYHDDQQLSIEKANFGAIVILTPVNEDFPVLDESLTRLVSELSTYTEEALHQRVKHVYDTLFYGLAIEFTNAEIIEQWALNENQVGASSEALLSGLYNAFTEFKQRELRMLNVRLDISKDVDVLISQ</sequence>
<evidence type="ECO:0000256" key="1">
    <source>
        <dbReference type="SAM" id="SignalP"/>
    </source>
</evidence>
<proteinExistence type="predicted"/>
<evidence type="ECO:0000313" key="3">
    <source>
        <dbReference type="Proteomes" id="UP000095085"/>
    </source>
</evidence>
<organism evidence="2 3">
    <name type="scientific">Hyphopichia burtonii NRRL Y-1933</name>
    <dbReference type="NCBI Taxonomy" id="984485"/>
    <lineage>
        <taxon>Eukaryota</taxon>
        <taxon>Fungi</taxon>
        <taxon>Dikarya</taxon>
        <taxon>Ascomycota</taxon>
        <taxon>Saccharomycotina</taxon>
        <taxon>Pichiomycetes</taxon>
        <taxon>Debaryomycetaceae</taxon>
        <taxon>Hyphopichia</taxon>
    </lineage>
</organism>
<keyword evidence="3" id="KW-1185">Reference proteome</keyword>
<protein>
    <submittedName>
        <fullName evidence="2">Uncharacterized protein</fullName>
    </submittedName>
</protein>
<gene>
    <name evidence="2" type="ORF">HYPBUDRAFT_151526</name>
</gene>
<dbReference type="EMBL" id="KV454538">
    <property type="protein sequence ID" value="ODV70012.1"/>
    <property type="molecule type" value="Genomic_DNA"/>
</dbReference>